<feature type="coiled-coil region" evidence="8">
    <location>
        <begin position="261"/>
        <end position="299"/>
    </location>
</feature>
<comment type="caution">
    <text evidence="11">The sequence shown here is derived from an EMBL/GenBank/DDBJ whole genome shotgun (WGS) entry which is preliminary data.</text>
</comment>
<evidence type="ECO:0000256" key="8">
    <source>
        <dbReference type="SAM" id="Coils"/>
    </source>
</evidence>
<evidence type="ECO:0000256" key="6">
    <source>
        <dbReference type="ARBA" id="ARBA00034116"/>
    </source>
</evidence>
<evidence type="ECO:0000256" key="4">
    <source>
        <dbReference type="ARBA" id="ARBA00023069"/>
    </source>
</evidence>
<dbReference type="Proteomes" id="UP000269221">
    <property type="component" value="Unassembled WGS sequence"/>
</dbReference>
<feature type="domain" description="Trichohyalin-plectin-homology" evidence="10">
    <location>
        <begin position="378"/>
        <end position="610"/>
    </location>
</feature>
<evidence type="ECO:0000313" key="11">
    <source>
        <dbReference type="EMBL" id="RMB93932.1"/>
    </source>
</evidence>
<keyword evidence="12" id="KW-1185">Reference proteome</keyword>
<feature type="coiled-coil region" evidence="8">
    <location>
        <begin position="169"/>
        <end position="207"/>
    </location>
</feature>
<dbReference type="OrthoDB" id="1902038at2759"/>
<organism evidence="11 12">
    <name type="scientific">Hirundo rustica rustica</name>
    <dbReference type="NCBI Taxonomy" id="333673"/>
    <lineage>
        <taxon>Eukaryota</taxon>
        <taxon>Metazoa</taxon>
        <taxon>Chordata</taxon>
        <taxon>Craniata</taxon>
        <taxon>Vertebrata</taxon>
        <taxon>Euteleostomi</taxon>
        <taxon>Archelosauria</taxon>
        <taxon>Archosauria</taxon>
        <taxon>Dinosauria</taxon>
        <taxon>Saurischia</taxon>
        <taxon>Theropoda</taxon>
        <taxon>Coelurosauria</taxon>
        <taxon>Aves</taxon>
        <taxon>Neognathae</taxon>
        <taxon>Neoaves</taxon>
        <taxon>Telluraves</taxon>
        <taxon>Australaves</taxon>
        <taxon>Passeriformes</taxon>
        <taxon>Sylvioidea</taxon>
        <taxon>Hirundinidae</taxon>
        <taxon>Hirundo</taxon>
    </lineage>
</organism>
<feature type="region of interest" description="Disordered" evidence="9">
    <location>
        <begin position="103"/>
        <end position="132"/>
    </location>
</feature>
<evidence type="ECO:0000256" key="2">
    <source>
        <dbReference type="ARBA" id="ARBA00022846"/>
    </source>
</evidence>
<feature type="compositionally biased region" description="Basic and acidic residues" evidence="9">
    <location>
        <begin position="103"/>
        <end position="130"/>
    </location>
</feature>
<dbReference type="GO" id="GO:0031514">
    <property type="term" value="C:motile cilium"/>
    <property type="evidence" value="ECO:0007669"/>
    <property type="project" value="UniProtKB-SubCell"/>
</dbReference>
<evidence type="ECO:0000313" key="12">
    <source>
        <dbReference type="Proteomes" id="UP000269221"/>
    </source>
</evidence>
<evidence type="ECO:0000256" key="7">
    <source>
        <dbReference type="ARBA" id="ARBA00034142"/>
    </source>
</evidence>
<dbReference type="InterPro" id="IPR033253">
    <property type="entry name" value="CFAP45"/>
</dbReference>
<evidence type="ECO:0000256" key="9">
    <source>
        <dbReference type="SAM" id="MobiDB-lite"/>
    </source>
</evidence>
<feature type="region of interest" description="Disordered" evidence="9">
    <location>
        <begin position="604"/>
        <end position="630"/>
    </location>
</feature>
<comment type="subcellular location">
    <subcellularLocation>
        <location evidence="1">Cell projection</location>
        <location evidence="1">Cilium</location>
        <location evidence="1">Flagellum</location>
    </subcellularLocation>
</comment>
<dbReference type="InterPro" id="IPR043597">
    <property type="entry name" value="TPH_dom"/>
</dbReference>
<proteinExistence type="inferred from homology"/>
<feature type="coiled-coil region" evidence="8">
    <location>
        <begin position="380"/>
        <end position="603"/>
    </location>
</feature>
<dbReference type="Pfam" id="PF13868">
    <property type="entry name" value="TPH"/>
    <property type="match status" value="2"/>
</dbReference>
<dbReference type="EMBL" id="QRBI01000202">
    <property type="protein sequence ID" value="RMB93932.1"/>
    <property type="molecule type" value="Genomic_DNA"/>
</dbReference>
<keyword evidence="2" id="KW-0282">Flagellum</keyword>
<evidence type="ECO:0000259" key="10">
    <source>
        <dbReference type="Pfam" id="PF13868"/>
    </source>
</evidence>
<feature type="region of interest" description="Disordered" evidence="9">
    <location>
        <begin position="1"/>
        <end position="26"/>
    </location>
</feature>
<evidence type="ECO:0000256" key="3">
    <source>
        <dbReference type="ARBA" id="ARBA00023054"/>
    </source>
</evidence>
<feature type="domain" description="Trichohyalin-plectin-homology" evidence="10">
    <location>
        <begin position="140"/>
        <end position="213"/>
    </location>
</feature>
<protein>
    <recommendedName>
        <fullName evidence="7">Cilia- and flagella-associated protein 45</fullName>
    </recommendedName>
</protein>
<name>A0A3M0IZQ4_HIRRU</name>
<feature type="compositionally biased region" description="Basic and acidic residues" evidence="9">
    <location>
        <begin position="611"/>
        <end position="621"/>
    </location>
</feature>
<sequence length="630" mass="75005">MRKVTGSRDPAAISQDVPQHPRERLSVKPKLKTIRVITKDLIRDLIIPQEKPEPCLIIGEKEYERIKESAQAPTEVEHWDRLKTLRARQDAAFETLKKAQLEEQRKAELEDKRDRGSDREEQQEQQEKQKLLQRAARMRLEQDEEMRALNALFLSAKCNMIRDKQVLEKQMIHKELAEEEKRLDKMMEMERDKGMEVQEELERHRKQELMRWAQGSLFPTQASGPFPPHQPRLCQRCHAGEQDGARGNLVLSYCRARQDIVKQMEQNAEERALRAEELYQEGQRQLERLEQMKREDRKVGAGNRGLQGGFHLAGKGLAVLHQPRSGSRDSSQRDQSCGPMGTVWHPWEMSQSLPALSEEEEEEGALSLVAFHPAWHFQAWEQKQEKLKQIHAEIRRLNVESQRLKDQQHERERLEDERVLEQQRQKAEREAAWEAEQEQLRLEKEKELARLRAMQEQAQDWQAELDALRAKRNQEVADREWRRQELEKARKKAELEQQLRQDRLEQVAQKEQYLAMQVEQDRQEFQRVLKAHQEQLEREKLEREQRELRQRAHAQYLRQQIQELQQQRERERAAVIEEGRQQEQELRQRRQRLAQLRQQKLQEFRATGIPDKYRAHVERRAQSRASAASS</sequence>
<dbReference type="PANTHER" id="PTHR15504">
    <property type="entry name" value="NASOPHARYNGEAL EPITHELIUM SPECIFIC PROTEIN 1"/>
    <property type="match status" value="1"/>
</dbReference>
<comment type="similarity">
    <text evidence="6">Belongs to the CFAP45 family.</text>
</comment>
<feature type="region of interest" description="Disordered" evidence="9">
    <location>
        <begin position="322"/>
        <end position="345"/>
    </location>
</feature>
<reference evidence="11 12" key="1">
    <citation type="submission" date="2018-07" db="EMBL/GenBank/DDBJ databases">
        <title>A high quality draft genome assembly of the barn swallow (H. rustica rustica).</title>
        <authorList>
            <person name="Formenti G."/>
            <person name="Chiara M."/>
            <person name="Poveda L."/>
            <person name="Francoijs K.-J."/>
            <person name="Bonisoli-Alquati A."/>
            <person name="Canova L."/>
            <person name="Gianfranceschi L."/>
            <person name="Horner D.S."/>
            <person name="Saino N."/>
        </authorList>
    </citation>
    <scope>NUCLEOTIDE SEQUENCE [LARGE SCALE GENOMIC DNA]</scope>
    <source>
        <strain evidence="11">Chelidonia</strain>
        <tissue evidence="11">Blood</tissue>
    </source>
</reference>
<evidence type="ECO:0000256" key="5">
    <source>
        <dbReference type="ARBA" id="ARBA00023273"/>
    </source>
</evidence>
<keyword evidence="3 8" id="KW-0175">Coiled coil</keyword>
<keyword evidence="5" id="KW-0966">Cell projection</keyword>
<dbReference type="AlphaFoldDB" id="A0A3M0IZQ4"/>
<dbReference type="PANTHER" id="PTHR15504:SF0">
    <property type="entry name" value="CILIA- AND FLAGELLA-ASSOCIATED PROTEIN 45"/>
    <property type="match status" value="1"/>
</dbReference>
<gene>
    <name evidence="11" type="ORF">DUI87_29668</name>
</gene>
<keyword evidence="4" id="KW-0969">Cilium</keyword>
<evidence type="ECO:0000256" key="1">
    <source>
        <dbReference type="ARBA" id="ARBA00004230"/>
    </source>
</evidence>
<dbReference type="STRING" id="333673.A0A3M0IZQ4"/>
<accession>A0A3M0IZQ4</accession>